<feature type="domain" description="HTH lysR-type" evidence="5">
    <location>
        <begin position="1"/>
        <end position="62"/>
    </location>
</feature>
<evidence type="ECO:0000256" key="2">
    <source>
        <dbReference type="ARBA" id="ARBA00023015"/>
    </source>
</evidence>
<dbReference type="PANTHER" id="PTHR30537:SF20">
    <property type="entry name" value="TRANSCRIPTIONAL REGULATORY PROTEIN"/>
    <property type="match status" value="1"/>
</dbReference>
<dbReference type="FunFam" id="1.10.10.10:FF:000001">
    <property type="entry name" value="LysR family transcriptional regulator"/>
    <property type="match status" value="1"/>
</dbReference>
<dbReference type="KEGG" id="pxi:J5O05_05860"/>
<protein>
    <submittedName>
        <fullName evidence="6">LysR family transcriptional regulator</fullName>
    </submittedName>
</protein>
<evidence type="ECO:0000313" key="6">
    <source>
        <dbReference type="EMBL" id="QTH72370.1"/>
    </source>
</evidence>
<dbReference type="EMBL" id="CP072133">
    <property type="protein sequence ID" value="QTH72370.1"/>
    <property type="molecule type" value="Genomic_DNA"/>
</dbReference>
<dbReference type="Pfam" id="PF03466">
    <property type="entry name" value="LysR_substrate"/>
    <property type="match status" value="1"/>
</dbReference>
<dbReference type="AlphaFoldDB" id="A0A975HNM6"/>
<proteinExistence type="inferred from homology"/>
<dbReference type="InterPro" id="IPR005119">
    <property type="entry name" value="LysR_subst-bd"/>
</dbReference>
<keyword evidence="3" id="KW-0238">DNA-binding</keyword>
<dbReference type="Gene3D" id="3.40.190.10">
    <property type="entry name" value="Periplasmic binding protein-like II"/>
    <property type="match status" value="2"/>
</dbReference>
<gene>
    <name evidence="6" type="ORF">J5O05_05860</name>
</gene>
<reference evidence="6" key="1">
    <citation type="submission" date="2021-03" db="EMBL/GenBank/DDBJ databases">
        <title>Complete Genome of Pseudoalteromonas xiamenensis STKMTI.2, a new potential marine bacterium producing anti-Vibrio compounds.</title>
        <authorList>
            <person name="Handayani D.P."/>
            <person name="Isnansetyo A."/>
            <person name="Istiqomah I."/>
            <person name="Jumina J."/>
        </authorList>
    </citation>
    <scope>NUCLEOTIDE SEQUENCE</scope>
    <source>
        <strain evidence="6">STKMTI.2</strain>
    </source>
</reference>
<dbReference type="GO" id="GO:0043565">
    <property type="term" value="F:sequence-specific DNA binding"/>
    <property type="evidence" value="ECO:0007669"/>
    <property type="project" value="TreeGrafter"/>
</dbReference>
<keyword evidence="7" id="KW-1185">Reference proteome</keyword>
<keyword evidence="2" id="KW-0805">Transcription regulation</keyword>
<organism evidence="6 7">
    <name type="scientific">Pseudoalteromonas xiamenensis</name>
    <dbReference type="NCBI Taxonomy" id="882626"/>
    <lineage>
        <taxon>Bacteria</taxon>
        <taxon>Pseudomonadati</taxon>
        <taxon>Pseudomonadota</taxon>
        <taxon>Gammaproteobacteria</taxon>
        <taxon>Alteromonadales</taxon>
        <taxon>Pseudoalteromonadaceae</taxon>
        <taxon>Pseudoalteromonas</taxon>
    </lineage>
</organism>
<comment type="similarity">
    <text evidence="1">Belongs to the LysR transcriptional regulatory family.</text>
</comment>
<accession>A0A975HNM6</accession>
<dbReference type="GO" id="GO:0006351">
    <property type="term" value="P:DNA-templated transcription"/>
    <property type="evidence" value="ECO:0007669"/>
    <property type="project" value="TreeGrafter"/>
</dbReference>
<dbReference type="Pfam" id="PF00126">
    <property type="entry name" value="HTH_1"/>
    <property type="match status" value="1"/>
</dbReference>
<dbReference type="InterPro" id="IPR036388">
    <property type="entry name" value="WH-like_DNA-bd_sf"/>
</dbReference>
<dbReference type="SUPFAM" id="SSF46785">
    <property type="entry name" value="Winged helix' DNA-binding domain"/>
    <property type="match status" value="1"/>
</dbReference>
<dbReference type="PANTHER" id="PTHR30537">
    <property type="entry name" value="HTH-TYPE TRANSCRIPTIONAL REGULATOR"/>
    <property type="match status" value="1"/>
</dbReference>
<evidence type="ECO:0000259" key="5">
    <source>
        <dbReference type="PROSITE" id="PS50931"/>
    </source>
</evidence>
<dbReference type="InterPro" id="IPR000847">
    <property type="entry name" value="LysR_HTH_N"/>
</dbReference>
<keyword evidence="4" id="KW-0804">Transcription</keyword>
<dbReference type="GO" id="GO:0003700">
    <property type="term" value="F:DNA-binding transcription factor activity"/>
    <property type="evidence" value="ECO:0007669"/>
    <property type="project" value="InterPro"/>
</dbReference>
<dbReference type="PROSITE" id="PS50931">
    <property type="entry name" value="HTH_LYSR"/>
    <property type="match status" value="1"/>
</dbReference>
<sequence length="295" mass="32633">MRVKSKTEDLESFLMVVDSGSFSAAAIGLNTQVAKISRAIARLEKELDTTLFNRSTRRIELTEAGQLFLKYVRESLDLLNRGEEALNSLQGMPKGKLRVDAASPFIFHQIVPHIAAFRAAYPDIQLELISGESFIDLIEKKTDVAIRIGRLQDSNLYARTLGISKLRLVASPRYLGIHAGPTSLAELKTHTLIGFADSPKLNNWHLGENELIKPHISASNGETIRQLVLEGNGIALLSNFMVEADLKQGKLVEVLPDSVQTPNPREAVNAVYYKNSAASARIEAFIEFFKGKFTL</sequence>
<evidence type="ECO:0000256" key="3">
    <source>
        <dbReference type="ARBA" id="ARBA00023125"/>
    </source>
</evidence>
<dbReference type="RefSeq" id="WP_208843995.1">
    <property type="nucleotide sequence ID" value="NZ_CP072133.1"/>
</dbReference>
<name>A0A975HNM6_9GAMM</name>
<dbReference type="InterPro" id="IPR058163">
    <property type="entry name" value="LysR-type_TF_proteobact-type"/>
</dbReference>
<evidence type="ECO:0000256" key="4">
    <source>
        <dbReference type="ARBA" id="ARBA00023163"/>
    </source>
</evidence>
<dbReference type="Proteomes" id="UP000664904">
    <property type="component" value="Chromosome"/>
</dbReference>
<dbReference type="SUPFAM" id="SSF53850">
    <property type="entry name" value="Periplasmic binding protein-like II"/>
    <property type="match status" value="1"/>
</dbReference>
<dbReference type="InterPro" id="IPR036390">
    <property type="entry name" value="WH_DNA-bd_sf"/>
</dbReference>
<dbReference type="Gene3D" id="1.10.10.10">
    <property type="entry name" value="Winged helix-like DNA-binding domain superfamily/Winged helix DNA-binding domain"/>
    <property type="match status" value="1"/>
</dbReference>
<evidence type="ECO:0000313" key="7">
    <source>
        <dbReference type="Proteomes" id="UP000664904"/>
    </source>
</evidence>
<evidence type="ECO:0000256" key="1">
    <source>
        <dbReference type="ARBA" id="ARBA00009437"/>
    </source>
</evidence>